<organism evidence="6 7">
    <name type="scientific">Scleroderma citrinum Foug A</name>
    <dbReference type="NCBI Taxonomy" id="1036808"/>
    <lineage>
        <taxon>Eukaryota</taxon>
        <taxon>Fungi</taxon>
        <taxon>Dikarya</taxon>
        <taxon>Basidiomycota</taxon>
        <taxon>Agaricomycotina</taxon>
        <taxon>Agaricomycetes</taxon>
        <taxon>Agaricomycetidae</taxon>
        <taxon>Boletales</taxon>
        <taxon>Sclerodermatineae</taxon>
        <taxon>Sclerodermataceae</taxon>
        <taxon>Scleroderma</taxon>
    </lineage>
</organism>
<keyword evidence="7" id="KW-1185">Reference proteome</keyword>
<keyword evidence="3" id="KW-0505">Motor protein</keyword>
<comment type="subcellular location">
    <subcellularLocation>
        <location evidence="1">Cytoplasm</location>
    </subcellularLocation>
</comment>
<evidence type="ECO:0000256" key="2">
    <source>
        <dbReference type="ARBA" id="ARBA00022490"/>
    </source>
</evidence>
<dbReference type="PROSITE" id="PS51456">
    <property type="entry name" value="MYOSIN_MOTOR"/>
    <property type="match status" value="1"/>
</dbReference>
<dbReference type="HOGENOM" id="CLU_1836317_0_0_1"/>
<keyword evidence="3" id="KW-0518">Myosin</keyword>
<name>A0A0C3EFV3_9AGAM</name>
<evidence type="ECO:0000256" key="3">
    <source>
        <dbReference type="PROSITE-ProRule" id="PRU00782"/>
    </source>
</evidence>
<dbReference type="InParanoid" id="A0A0C3EFV3"/>
<dbReference type="GO" id="GO:0016459">
    <property type="term" value="C:myosin complex"/>
    <property type="evidence" value="ECO:0007669"/>
    <property type="project" value="UniProtKB-KW"/>
</dbReference>
<dbReference type="GO" id="GO:0005096">
    <property type="term" value="F:GTPase activator activity"/>
    <property type="evidence" value="ECO:0007669"/>
    <property type="project" value="InterPro"/>
</dbReference>
<evidence type="ECO:0000256" key="4">
    <source>
        <dbReference type="SAM" id="MobiDB-lite"/>
    </source>
</evidence>
<feature type="compositionally biased region" description="Pro residues" evidence="4">
    <location>
        <begin position="122"/>
        <end position="131"/>
    </location>
</feature>
<reference evidence="6 7" key="1">
    <citation type="submission" date="2014-04" db="EMBL/GenBank/DDBJ databases">
        <authorList>
            <consortium name="DOE Joint Genome Institute"/>
            <person name="Kuo A."/>
            <person name="Kohler A."/>
            <person name="Nagy L.G."/>
            <person name="Floudas D."/>
            <person name="Copeland A."/>
            <person name="Barry K.W."/>
            <person name="Cichocki N."/>
            <person name="Veneault-Fourrey C."/>
            <person name="LaButti K."/>
            <person name="Lindquist E.A."/>
            <person name="Lipzen A."/>
            <person name="Lundell T."/>
            <person name="Morin E."/>
            <person name="Murat C."/>
            <person name="Sun H."/>
            <person name="Tunlid A."/>
            <person name="Henrissat B."/>
            <person name="Grigoriev I.V."/>
            <person name="Hibbett D.S."/>
            <person name="Martin F."/>
            <person name="Nordberg H.P."/>
            <person name="Cantor M.N."/>
            <person name="Hua S.X."/>
        </authorList>
    </citation>
    <scope>NUCLEOTIDE SEQUENCE [LARGE SCALE GENOMIC DNA]</scope>
    <source>
        <strain evidence="6 7">Foug A</strain>
    </source>
</reference>
<dbReference type="Proteomes" id="UP000053989">
    <property type="component" value="Unassembled WGS sequence"/>
</dbReference>
<sequence length="140" mass="15736">MTGRPNSVDQFCINFANERLHHFIQRCLFEAHVEEYKSKGIASLVPRTPYFDNAECIHLLQNKPGGLIHIMDDQAPRSHKKADHSMMTEAFGKKWGNHSSFKFGAMEHNLDALDPDFVAPGGGPPPSPHLLPPLRLLRAQ</sequence>
<dbReference type="GO" id="GO:0035556">
    <property type="term" value="P:intracellular signal transduction"/>
    <property type="evidence" value="ECO:0007669"/>
    <property type="project" value="InterPro"/>
</dbReference>
<keyword evidence="2" id="KW-0963">Cytoplasm</keyword>
<dbReference type="InterPro" id="IPR027417">
    <property type="entry name" value="P-loop_NTPase"/>
</dbReference>
<dbReference type="GO" id="GO:0005737">
    <property type="term" value="C:cytoplasm"/>
    <property type="evidence" value="ECO:0007669"/>
    <property type="project" value="UniProtKB-SubCell"/>
</dbReference>
<keyword evidence="3" id="KW-0009">Actin-binding</keyword>
<dbReference type="EMBL" id="KN822014">
    <property type="protein sequence ID" value="KIM67174.1"/>
    <property type="molecule type" value="Genomic_DNA"/>
</dbReference>
<dbReference type="PANTHER" id="PTHR46184:SF5">
    <property type="entry name" value="UNCONVENTIONAL MYOSIN-IXA-LIKE"/>
    <property type="match status" value="1"/>
</dbReference>
<comment type="caution">
    <text evidence="3">Lacks conserved residue(s) required for the propagation of feature annotation.</text>
</comment>
<dbReference type="InterPro" id="IPR046987">
    <property type="entry name" value="Myo9"/>
</dbReference>
<accession>A0A0C3EFV3</accession>
<dbReference type="OrthoDB" id="3027102at2759"/>
<comment type="similarity">
    <text evidence="3">Belongs to the TRAFAC class myosin-kinesin ATPase superfamily. Myosin family.</text>
</comment>
<dbReference type="STRING" id="1036808.A0A0C3EFV3"/>
<dbReference type="GO" id="GO:0005884">
    <property type="term" value="C:actin filament"/>
    <property type="evidence" value="ECO:0007669"/>
    <property type="project" value="TreeGrafter"/>
</dbReference>
<gene>
    <name evidence="6" type="ORF">SCLCIDRAFT_1210670</name>
</gene>
<feature type="region of interest" description="Disordered" evidence="4">
    <location>
        <begin position="117"/>
        <end position="140"/>
    </location>
</feature>
<protein>
    <recommendedName>
        <fullName evidence="5">Myosin motor domain-containing protein</fullName>
    </recommendedName>
</protein>
<feature type="domain" description="Myosin motor" evidence="5">
    <location>
        <begin position="1"/>
        <end position="140"/>
    </location>
</feature>
<dbReference type="GO" id="GO:0005524">
    <property type="term" value="F:ATP binding"/>
    <property type="evidence" value="ECO:0007669"/>
    <property type="project" value="InterPro"/>
</dbReference>
<evidence type="ECO:0000313" key="7">
    <source>
        <dbReference type="Proteomes" id="UP000053989"/>
    </source>
</evidence>
<evidence type="ECO:0000256" key="1">
    <source>
        <dbReference type="ARBA" id="ARBA00004496"/>
    </source>
</evidence>
<dbReference type="Gene3D" id="1.20.58.530">
    <property type="match status" value="1"/>
</dbReference>
<evidence type="ECO:0000259" key="5">
    <source>
        <dbReference type="PROSITE" id="PS51456"/>
    </source>
</evidence>
<dbReference type="Pfam" id="PF00063">
    <property type="entry name" value="Myosin_head"/>
    <property type="match status" value="1"/>
</dbReference>
<dbReference type="SUPFAM" id="SSF52540">
    <property type="entry name" value="P-loop containing nucleoside triphosphate hydrolases"/>
    <property type="match status" value="1"/>
</dbReference>
<dbReference type="PANTHER" id="PTHR46184">
    <property type="entry name" value="UNCONVENTIONAL MYOSIN-IXB-LIKE PROTEIN"/>
    <property type="match status" value="1"/>
</dbReference>
<reference evidence="7" key="2">
    <citation type="submission" date="2015-01" db="EMBL/GenBank/DDBJ databases">
        <title>Evolutionary Origins and Diversification of the Mycorrhizal Mutualists.</title>
        <authorList>
            <consortium name="DOE Joint Genome Institute"/>
            <consortium name="Mycorrhizal Genomics Consortium"/>
            <person name="Kohler A."/>
            <person name="Kuo A."/>
            <person name="Nagy L.G."/>
            <person name="Floudas D."/>
            <person name="Copeland A."/>
            <person name="Barry K.W."/>
            <person name="Cichocki N."/>
            <person name="Veneault-Fourrey C."/>
            <person name="LaButti K."/>
            <person name="Lindquist E.A."/>
            <person name="Lipzen A."/>
            <person name="Lundell T."/>
            <person name="Morin E."/>
            <person name="Murat C."/>
            <person name="Riley R."/>
            <person name="Ohm R."/>
            <person name="Sun H."/>
            <person name="Tunlid A."/>
            <person name="Henrissat B."/>
            <person name="Grigoriev I.V."/>
            <person name="Hibbett D.S."/>
            <person name="Martin F."/>
        </authorList>
    </citation>
    <scope>NUCLEOTIDE SEQUENCE [LARGE SCALE GENOMIC DNA]</scope>
    <source>
        <strain evidence="7">Foug A</strain>
    </source>
</reference>
<dbReference type="InterPro" id="IPR001609">
    <property type="entry name" value="Myosin_head_motor_dom-like"/>
</dbReference>
<dbReference type="GO" id="GO:0000146">
    <property type="term" value="F:microfilament motor activity"/>
    <property type="evidence" value="ECO:0007669"/>
    <property type="project" value="InterPro"/>
</dbReference>
<proteinExistence type="inferred from homology"/>
<dbReference type="AlphaFoldDB" id="A0A0C3EFV3"/>
<dbReference type="GO" id="GO:0051015">
    <property type="term" value="F:actin filament binding"/>
    <property type="evidence" value="ECO:0007669"/>
    <property type="project" value="TreeGrafter"/>
</dbReference>
<evidence type="ECO:0000313" key="6">
    <source>
        <dbReference type="EMBL" id="KIM67174.1"/>
    </source>
</evidence>